<dbReference type="InterPro" id="IPR012823">
    <property type="entry name" value="Flagell_FliJ"/>
</dbReference>
<dbReference type="GO" id="GO:0009288">
    <property type="term" value="C:bacterial-type flagellum"/>
    <property type="evidence" value="ECO:0007669"/>
    <property type="project" value="InterPro"/>
</dbReference>
<sequence length="158" mass="18889">MARKVKAGKFKYGLETVLKVRGIREKKEQEKFAEKNREYLTEKEREDALKNEKKNQEEILRTTFKKGPISDFGKVMRRQSHLGVLKEDIEKQVEKVIAASKKLEKQRELLVTAMKDKKIMEKDKDNTRKKHTKLMQDLELKFLDEIATQRFQREHRKT</sequence>
<keyword evidence="4" id="KW-0813">Transport</keyword>
<dbReference type="InterPro" id="IPR053716">
    <property type="entry name" value="Flag_assembly_chemotaxis_eff"/>
</dbReference>
<evidence type="ECO:0000256" key="4">
    <source>
        <dbReference type="ARBA" id="ARBA00022448"/>
    </source>
</evidence>
<evidence type="ECO:0000256" key="3">
    <source>
        <dbReference type="ARBA" id="ARBA00020392"/>
    </source>
</evidence>
<dbReference type="GO" id="GO:0044781">
    <property type="term" value="P:bacterial-type flagellum organization"/>
    <property type="evidence" value="ECO:0007669"/>
    <property type="project" value="UniProtKB-KW"/>
</dbReference>
<evidence type="ECO:0000313" key="12">
    <source>
        <dbReference type="Proteomes" id="UP000178417"/>
    </source>
</evidence>
<keyword evidence="7" id="KW-1005">Bacterial flagellum biogenesis</keyword>
<keyword evidence="9" id="KW-0472">Membrane</keyword>
<evidence type="ECO:0000256" key="1">
    <source>
        <dbReference type="ARBA" id="ARBA00004413"/>
    </source>
</evidence>
<proteinExistence type="inferred from homology"/>
<dbReference type="AlphaFoldDB" id="A0A1F4SL57"/>
<keyword evidence="10" id="KW-1006">Bacterial flagellum protein export</keyword>
<evidence type="ECO:0000256" key="9">
    <source>
        <dbReference type="ARBA" id="ARBA00023136"/>
    </source>
</evidence>
<evidence type="ECO:0000313" key="11">
    <source>
        <dbReference type="EMBL" id="OGC21139.1"/>
    </source>
</evidence>
<evidence type="ECO:0000256" key="7">
    <source>
        <dbReference type="ARBA" id="ARBA00022795"/>
    </source>
</evidence>
<organism evidence="11 12">
    <name type="scientific">candidate division WOR-1 bacterium RIFOXYB2_FULL_37_13</name>
    <dbReference type="NCBI Taxonomy" id="1802579"/>
    <lineage>
        <taxon>Bacteria</taxon>
        <taxon>Bacillati</taxon>
        <taxon>Saganbacteria</taxon>
    </lineage>
</organism>
<evidence type="ECO:0000256" key="10">
    <source>
        <dbReference type="ARBA" id="ARBA00023225"/>
    </source>
</evidence>
<keyword evidence="6" id="KW-0145">Chemotaxis</keyword>
<gene>
    <name evidence="11" type="ORF">A2310_03850</name>
</gene>
<dbReference type="STRING" id="1802579.A2310_03850"/>
<evidence type="ECO:0000256" key="6">
    <source>
        <dbReference type="ARBA" id="ARBA00022500"/>
    </source>
</evidence>
<protein>
    <recommendedName>
        <fullName evidence="3">Flagellar FliJ protein</fullName>
    </recommendedName>
</protein>
<keyword evidence="8" id="KW-0653">Protein transport</keyword>
<dbReference type="GO" id="GO:0006935">
    <property type="term" value="P:chemotaxis"/>
    <property type="evidence" value="ECO:0007669"/>
    <property type="project" value="UniProtKB-KW"/>
</dbReference>
<reference evidence="11 12" key="1">
    <citation type="journal article" date="2016" name="Nat. Commun.">
        <title>Thousands of microbial genomes shed light on interconnected biogeochemical processes in an aquifer system.</title>
        <authorList>
            <person name="Anantharaman K."/>
            <person name="Brown C.T."/>
            <person name="Hug L.A."/>
            <person name="Sharon I."/>
            <person name="Castelle C.J."/>
            <person name="Probst A.J."/>
            <person name="Thomas B.C."/>
            <person name="Singh A."/>
            <person name="Wilkins M.J."/>
            <person name="Karaoz U."/>
            <person name="Brodie E.L."/>
            <person name="Williams K.H."/>
            <person name="Hubbard S.S."/>
            <person name="Banfield J.F."/>
        </authorList>
    </citation>
    <scope>NUCLEOTIDE SEQUENCE [LARGE SCALE GENOMIC DNA]</scope>
</reference>
<accession>A0A1F4SL57</accession>
<comment type="subcellular location">
    <subcellularLocation>
        <location evidence="1">Cell membrane</location>
        <topology evidence="1">Peripheral membrane protein</topology>
        <orientation evidence="1">Cytoplasmic side</orientation>
    </subcellularLocation>
</comment>
<name>A0A1F4SL57_UNCSA</name>
<dbReference type="GO" id="GO:0015031">
    <property type="term" value="P:protein transport"/>
    <property type="evidence" value="ECO:0007669"/>
    <property type="project" value="UniProtKB-KW"/>
</dbReference>
<evidence type="ECO:0000256" key="8">
    <source>
        <dbReference type="ARBA" id="ARBA00022927"/>
    </source>
</evidence>
<dbReference type="GO" id="GO:0071973">
    <property type="term" value="P:bacterial-type flagellum-dependent cell motility"/>
    <property type="evidence" value="ECO:0007669"/>
    <property type="project" value="InterPro"/>
</dbReference>
<dbReference type="EMBL" id="MEUB01000048">
    <property type="protein sequence ID" value="OGC21139.1"/>
    <property type="molecule type" value="Genomic_DNA"/>
</dbReference>
<comment type="caution">
    <text evidence="11">The sequence shown here is derived from an EMBL/GenBank/DDBJ whole genome shotgun (WGS) entry which is preliminary data.</text>
</comment>
<dbReference type="Proteomes" id="UP000178417">
    <property type="component" value="Unassembled WGS sequence"/>
</dbReference>
<dbReference type="Gene3D" id="1.10.287.1700">
    <property type="match status" value="1"/>
</dbReference>
<dbReference type="Pfam" id="PF02050">
    <property type="entry name" value="FliJ"/>
    <property type="match status" value="1"/>
</dbReference>
<comment type="similarity">
    <text evidence="2">Belongs to the FliJ family.</text>
</comment>
<evidence type="ECO:0000256" key="5">
    <source>
        <dbReference type="ARBA" id="ARBA00022475"/>
    </source>
</evidence>
<dbReference type="GO" id="GO:0005886">
    <property type="term" value="C:plasma membrane"/>
    <property type="evidence" value="ECO:0007669"/>
    <property type="project" value="UniProtKB-SubCell"/>
</dbReference>
<evidence type="ECO:0000256" key="2">
    <source>
        <dbReference type="ARBA" id="ARBA00010004"/>
    </source>
</evidence>
<keyword evidence="5" id="KW-1003">Cell membrane</keyword>